<dbReference type="Gramene" id="Os11t0118875-00">
    <property type="protein sequence ID" value="Os11t0118875-00"/>
    <property type="gene ID" value="Os11g0118875"/>
</dbReference>
<feature type="region of interest" description="Disordered" evidence="1">
    <location>
        <begin position="64"/>
        <end position="83"/>
    </location>
</feature>
<sequence>MWIKNGQKQYAQQSQSNQFQTQRGQQITCVNLCQVPMHLAETLLGKLAALLLELLDLGDDDSHELRIGDSGLEGTGDSSSRSK</sequence>
<dbReference type="PaxDb" id="39947-A0A0N7KSC5"/>
<proteinExistence type="predicted"/>
<keyword evidence="3" id="KW-1185">Reference proteome</keyword>
<evidence type="ECO:0000313" key="2">
    <source>
        <dbReference type="EMBL" id="BAT12434.1"/>
    </source>
</evidence>
<reference evidence="2 3" key="2">
    <citation type="journal article" date="2013" name="Plant Cell Physiol.">
        <title>Rice Annotation Project Database (RAP-DB): an integrative and interactive database for rice genomics.</title>
        <authorList>
            <person name="Sakai H."/>
            <person name="Lee S.S."/>
            <person name="Tanaka T."/>
            <person name="Numa H."/>
            <person name="Kim J."/>
            <person name="Kawahara Y."/>
            <person name="Wakimoto H."/>
            <person name="Yang C.C."/>
            <person name="Iwamoto M."/>
            <person name="Abe T."/>
            <person name="Yamada Y."/>
            <person name="Muto A."/>
            <person name="Inokuchi H."/>
            <person name="Ikemura T."/>
            <person name="Matsumoto T."/>
            <person name="Sasaki T."/>
            <person name="Itoh T."/>
        </authorList>
    </citation>
    <scope>NUCLEOTIDE SEQUENCE [LARGE SCALE GENOMIC DNA]</scope>
    <source>
        <strain evidence="3">cv. Nipponbare</strain>
    </source>
</reference>
<dbReference type="AlphaFoldDB" id="A0A0N7KSC5"/>
<name>A0A0N7KSC5_ORYSJ</name>
<evidence type="ECO:0000313" key="3">
    <source>
        <dbReference type="Proteomes" id="UP000059680"/>
    </source>
</evidence>
<accession>A0A0N7KSC5</accession>
<evidence type="ECO:0000256" key="1">
    <source>
        <dbReference type="SAM" id="MobiDB-lite"/>
    </source>
</evidence>
<dbReference type="InParanoid" id="A0A0N7KSC5"/>
<dbReference type="Proteomes" id="UP000059680">
    <property type="component" value="Chromosome 11"/>
</dbReference>
<dbReference type="EMBL" id="AP014967">
    <property type="protein sequence ID" value="BAT12434.1"/>
    <property type="molecule type" value="Genomic_DNA"/>
</dbReference>
<reference evidence="3" key="1">
    <citation type="journal article" date="2005" name="Nature">
        <title>The map-based sequence of the rice genome.</title>
        <authorList>
            <consortium name="International rice genome sequencing project (IRGSP)"/>
            <person name="Matsumoto T."/>
            <person name="Wu J."/>
            <person name="Kanamori H."/>
            <person name="Katayose Y."/>
            <person name="Fujisawa M."/>
            <person name="Namiki N."/>
            <person name="Mizuno H."/>
            <person name="Yamamoto K."/>
            <person name="Antonio B.A."/>
            <person name="Baba T."/>
            <person name="Sakata K."/>
            <person name="Nagamura Y."/>
            <person name="Aoki H."/>
            <person name="Arikawa K."/>
            <person name="Arita K."/>
            <person name="Bito T."/>
            <person name="Chiden Y."/>
            <person name="Fujitsuka N."/>
            <person name="Fukunaka R."/>
            <person name="Hamada M."/>
            <person name="Harada C."/>
            <person name="Hayashi A."/>
            <person name="Hijishita S."/>
            <person name="Honda M."/>
            <person name="Hosokawa S."/>
            <person name="Ichikawa Y."/>
            <person name="Idonuma A."/>
            <person name="Iijima M."/>
            <person name="Ikeda M."/>
            <person name="Ikeno M."/>
            <person name="Ito K."/>
            <person name="Ito S."/>
            <person name="Ito T."/>
            <person name="Ito Y."/>
            <person name="Ito Y."/>
            <person name="Iwabuchi A."/>
            <person name="Kamiya K."/>
            <person name="Karasawa W."/>
            <person name="Kurita K."/>
            <person name="Katagiri S."/>
            <person name="Kikuta A."/>
            <person name="Kobayashi H."/>
            <person name="Kobayashi N."/>
            <person name="Machita K."/>
            <person name="Maehara T."/>
            <person name="Masukawa M."/>
            <person name="Mizubayashi T."/>
            <person name="Mukai Y."/>
            <person name="Nagasaki H."/>
            <person name="Nagata Y."/>
            <person name="Naito S."/>
            <person name="Nakashima M."/>
            <person name="Nakama Y."/>
            <person name="Nakamichi Y."/>
            <person name="Nakamura M."/>
            <person name="Meguro A."/>
            <person name="Negishi M."/>
            <person name="Ohta I."/>
            <person name="Ohta T."/>
            <person name="Okamoto M."/>
            <person name="Ono N."/>
            <person name="Saji S."/>
            <person name="Sakaguchi M."/>
            <person name="Sakai K."/>
            <person name="Shibata M."/>
            <person name="Shimokawa T."/>
            <person name="Song J."/>
            <person name="Takazaki Y."/>
            <person name="Terasawa K."/>
            <person name="Tsugane M."/>
            <person name="Tsuji K."/>
            <person name="Ueda S."/>
            <person name="Waki K."/>
            <person name="Yamagata H."/>
            <person name="Yamamoto M."/>
            <person name="Yamamoto S."/>
            <person name="Yamane H."/>
            <person name="Yoshiki S."/>
            <person name="Yoshihara R."/>
            <person name="Yukawa K."/>
            <person name="Zhong H."/>
            <person name="Yano M."/>
            <person name="Yuan Q."/>
            <person name="Ouyang S."/>
            <person name="Liu J."/>
            <person name="Jones K.M."/>
            <person name="Gansberger K."/>
            <person name="Moffat K."/>
            <person name="Hill J."/>
            <person name="Bera J."/>
            <person name="Fadrosh D."/>
            <person name="Jin S."/>
            <person name="Johri S."/>
            <person name="Kim M."/>
            <person name="Overton L."/>
            <person name="Reardon M."/>
            <person name="Tsitrin T."/>
            <person name="Vuong H."/>
            <person name="Weaver B."/>
            <person name="Ciecko A."/>
            <person name="Tallon L."/>
            <person name="Jackson J."/>
            <person name="Pai G."/>
            <person name="Aken S.V."/>
            <person name="Utterback T."/>
            <person name="Reidmuller S."/>
            <person name="Feldblyum T."/>
            <person name="Hsiao J."/>
            <person name="Zismann V."/>
            <person name="Iobst S."/>
            <person name="de Vazeille A.R."/>
            <person name="Buell C.R."/>
            <person name="Ying K."/>
            <person name="Li Y."/>
            <person name="Lu T."/>
            <person name="Huang Y."/>
            <person name="Zhao Q."/>
            <person name="Feng Q."/>
            <person name="Zhang L."/>
            <person name="Zhu J."/>
            <person name="Weng Q."/>
            <person name="Mu J."/>
            <person name="Lu Y."/>
            <person name="Fan D."/>
            <person name="Liu Y."/>
            <person name="Guan J."/>
            <person name="Zhang Y."/>
            <person name="Yu S."/>
            <person name="Liu X."/>
            <person name="Zhang Y."/>
            <person name="Hong G."/>
            <person name="Han B."/>
            <person name="Choisne N."/>
            <person name="Demange N."/>
            <person name="Orjeda G."/>
            <person name="Samain S."/>
            <person name="Cattolico L."/>
            <person name="Pelletier E."/>
            <person name="Couloux A."/>
            <person name="Segurens B."/>
            <person name="Wincker P."/>
            <person name="D'Hont A."/>
            <person name="Scarpelli C."/>
            <person name="Weissenbach J."/>
            <person name="Salanoubat M."/>
            <person name="Quetier F."/>
            <person name="Yu Y."/>
            <person name="Kim H.R."/>
            <person name="Rambo T."/>
            <person name="Currie J."/>
            <person name="Collura K."/>
            <person name="Luo M."/>
            <person name="Yang T."/>
            <person name="Ammiraju J.S.S."/>
            <person name="Engler F."/>
            <person name="Soderlund C."/>
            <person name="Wing R.A."/>
            <person name="Palmer L.E."/>
            <person name="de la Bastide M."/>
            <person name="Spiegel L."/>
            <person name="Nascimento L."/>
            <person name="Zutavern T."/>
            <person name="O'Shaughnessy A."/>
            <person name="Dike S."/>
            <person name="Dedhia N."/>
            <person name="Preston R."/>
            <person name="Balija V."/>
            <person name="McCombie W.R."/>
            <person name="Chow T."/>
            <person name="Chen H."/>
            <person name="Chung M."/>
            <person name="Chen C."/>
            <person name="Shaw J."/>
            <person name="Wu H."/>
            <person name="Hsiao K."/>
            <person name="Chao Y."/>
            <person name="Chu M."/>
            <person name="Cheng C."/>
            <person name="Hour A."/>
            <person name="Lee P."/>
            <person name="Lin S."/>
            <person name="Lin Y."/>
            <person name="Liou J."/>
            <person name="Liu S."/>
            <person name="Hsing Y."/>
            <person name="Raghuvanshi S."/>
            <person name="Mohanty A."/>
            <person name="Bharti A.K."/>
            <person name="Gaur A."/>
            <person name="Gupta V."/>
            <person name="Kumar D."/>
            <person name="Ravi V."/>
            <person name="Vij S."/>
            <person name="Kapur A."/>
            <person name="Khurana P."/>
            <person name="Khurana P."/>
            <person name="Khurana J.P."/>
            <person name="Tyagi A.K."/>
            <person name="Gaikwad K."/>
            <person name="Singh A."/>
            <person name="Dalal V."/>
            <person name="Srivastava S."/>
            <person name="Dixit A."/>
            <person name="Pal A.K."/>
            <person name="Ghazi I.A."/>
            <person name="Yadav M."/>
            <person name="Pandit A."/>
            <person name="Bhargava A."/>
            <person name="Sureshbabu K."/>
            <person name="Batra K."/>
            <person name="Sharma T.R."/>
            <person name="Mohapatra T."/>
            <person name="Singh N.K."/>
            <person name="Messing J."/>
            <person name="Nelson A.B."/>
            <person name="Fuks G."/>
            <person name="Kavchok S."/>
            <person name="Keizer G."/>
            <person name="Linton E."/>
            <person name="Llaca V."/>
            <person name="Song R."/>
            <person name="Tanyolac B."/>
            <person name="Young S."/>
            <person name="Ho-Il K."/>
            <person name="Hahn J.H."/>
            <person name="Sangsakoo G."/>
            <person name="Vanavichit A."/>
            <person name="de Mattos Luiz.A.T."/>
            <person name="Zimmer P.D."/>
            <person name="Malone G."/>
            <person name="Dellagostin O."/>
            <person name="de Oliveira A.C."/>
            <person name="Bevan M."/>
            <person name="Bancroft I."/>
            <person name="Minx P."/>
            <person name="Cordum H."/>
            <person name="Wilson R."/>
            <person name="Cheng Z."/>
            <person name="Jin W."/>
            <person name="Jiang J."/>
            <person name="Leong S.A."/>
            <person name="Iwama H."/>
            <person name="Gojobori T."/>
            <person name="Itoh T."/>
            <person name="Niimura Y."/>
            <person name="Fujii Y."/>
            <person name="Habara T."/>
            <person name="Sakai H."/>
            <person name="Sato Y."/>
            <person name="Wilson G."/>
            <person name="Kumar K."/>
            <person name="McCouch S."/>
            <person name="Juretic N."/>
            <person name="Hoen D."/>
            <person name="Wright S."/>
            <person name="Bruskiewich R."/>
            <person name="Bureau T."/>
            <person name="Miyao A."/>
            <person name="Hirochika H."/>
            <person name="Nishikawa T."/>
            <person name="Kadowaki K."/>
            <person name="Sugiura M."/>
            <person name="Burr B."/>
            <person name="Sasaki T."/>
        </authorList>
    </citation>
    <scope>NUCLEOTIDE SEQUENCE [LARGE SCALE GENOMIC DNA]</scope>
    <source>
        <strain evidence="3">cv. Nipponbare</strain>
    </source>
</reference>
<protein>
    <submittedName>
        <fullName evidence="2">Os11g0118875 protein</fullName>
    </submittedName>
</protein>
<reference evidence="2 3" key="3">
    <citation type="journal article" date="2013" name="Rice">
        <title>Improvement of the Oryza sativa Nipponbare reference genome using next generation sequence and optical map data.</title>
        <authorList>
            <person name="Kawahara Y."/>
            <person name="de la Bastide M."/>
            <person name="Hamilton J.P."/>
            <person name="Kanamori H."/>
            <person name="McCombie W.R."/>
            <person name="Ouyang S."/>
            <person name="Schwartz D.C."/>
            <person name="Tanaka T."/>
            <person name="Wu J."/>
            <person name="Zhou S."/>
            <person name="Childs K.L."/>
            <person name="Davidson R.M."/>
            <person name="Lin H."/>
            <person name="Quesada-Ocampo L."/>
            <person name="Vaillancourt B."/>
            <person name="Sakai H."/>
            <person name="Lee S.S."/>
            <person name="Kim J."/>
            <person name="Numa H."/>
            <person name="Itoh T."/>
            <person name="Buell C.R."/>
            <person name="Matsumoto T."/>
        </authorList>
    </citation>
    <scope>NUCLEOTIDE SEQUENCE [LARGE SCALE GENOMIC DNA]</scope>
    <source>
        <strain evidence="3">cv. Nipponbare</strain>
    </source>
</reference>
<gene>
    <name evidence="2" type="ordered locus">Os11g0118875</name>
    <name evidence="2" type="ORF">OSNPB_110118875</name>
</gene>
<organism evidence="2 3">
    <name type="scientific">Oryza sativa subsp. japonica</name>
    <name type="common">Rice</name>
    <dbReference type="NCBI Taxonomy" id="39947"/>
    <lineage>
        <taxon>Eukaryota</taxon>
        <taxon>Viridiplantae</taxon>
        <taxon>Streptophyta</taxon>
        <taxon>Embryophyta</taxon>
        <taxon>Tracheophyta</taxon>
        <taxon>Spermatophyta</taxon>
        <taxon>Magnoliopsida</taxon>
        <taxon>Liliopsida</taxon>
        <taxon>Poales</taxon>
        <taxon>Poaceae</taxon>
        <taxon>BOP clade</taxon>
        <taxon>Oryzoideae</taxon>
        <taxon>Oryzeae</taxon>
        <taxon>Oryzinae</taxon>
        <taxon>Oryza</taxon>
        <taxon>Oryza sativa</taxon>
    </lineage>
</organism>